<name>A0ABM1FC27_PRICU</name>
<keyword evidence="4" id="KW-1003">Cell membrane</keyword>
<keyword evidence="3" id="KW-0813">Transport</keyword>
<reference evidence="17" key="1">
    <citation type="submission" date="2025-08" db="UniProtKB">
        <authorList>
            <consortium name="RefSeq"/>
        </authorList>
    </citation>
    <scope>IDENTIFICATION</scope>
</reference>
<evidence type="ECO:0000313" key="17">
    <source>
        <dbReference type="RefSeq" id="XP_014681998.1"/>
    </source>
</evidence>
<sequence length="618" mass="70240">MPESCGAISPRSNETVQDLLAAVDRLDLRGFVLLLRPAAVIHLFVQLSGEAPDLLTYVTRWLVVWDSDEEETACDMSALQSYLPPYLHLAILNLNKTTQIEAWYTEVTFTGQRNGPPNGGGQVALESIRLPGEVARLTEEQLFPGVKYGLNRRTIKVGMKFSSPYSYRKRKTKRGIAIEMVQALARLYNFTYELVPPADNLWGSPINGTDKWNGVIGLVQRKEVEFAAGPFTIQEKRSKVVDFSIPFEFVTGAIMIRKPRPGYDMYIFTKPFRPSVWCMIAGAMLVTTVIGYLIQRAAATLVKTQSEVRRGAAWWLFTIYGYTVLQGSPAPPKALSSRVVVVAWMLFILVVVATYSGNLIAFLAVPPPLLLPVRSLRDLAYQTTIQPMFRRGNNWEVHFKQGLTDVDRRIWKMVSSNENGTYRLTKDALERVLNHNHAFISTELYLESGDLTPTNFFRLMSRERKKTGKCEYLIITDGLFNTTTAFPVRKGSPYAEMVNTGIAHLYSTGLVNHWVATYYGELRCRNEGATVRHEHYDQFRLSDIRSLFIFFVSGIVLSTLAFFFERLVSLCSRWFTLQRCRRRPEENEWQGEVGTCSRINLEMGGRNDILHQSAINRM</sequence>
<keyword evidence="11" id="KW-1071">Ligand-gated ion channel</keyword>
<keyword evidence="8 13" id="KW-0472">Membrane</keyword>
<evidence type="ECO:0000256" key="10">
    <source>
        <dbReference type="ARBA" id="ARBA00023180"/>
    </source>
</evidence>
<evidence type="ECO:0000259" key="15">
    <source>
        <dbReference type="SMART" id="SM00918"/>
    </source>
</evidence>
<evidence type="ECO:0000256" key="1">
    <source>
        <dbReference type="ARBA" id="ARBA00004651"/>
    </source>
</evidence>
<evidence type="ECO:0000256" key="3">
    <source>
        <dbReference type="ARBA" id="ARBA00022448"/>
    </source>
</evidence>
<dbReference type="RefSeq" id="XP_014681998.1">
    <property type="nucleotide sequence ID" value="XM_014826512.1"/>
</dbReference>
<keyword evidence="16" id="KW-1185">Reference proteome</keyword>
<dbReference type="InterPro" id="IPR019594">
    <property type="entry name" value="Glu/Gly-bd"/>
</dbReference>
<feature type="domain" description="Ionotropic glutamate receptor L-glutamate and glycine-binding" evidence="15">
    <location>
        <begin position="164"/>
        <end position="221"/>
    </location>
</feature>
<evidence type="ECO:0000256" key="2">
    <source>
        <dbReference type="ARBA" id="ARBA00008685"/>
    </source>
</evidence>
<keyword evidence="5 13" id="KW-0812">Transmembrane</keyword>
<evidence type="ECO:0000256" key="7">
    <source>
        <dbReference type="ARBA" id="ARBA00023065"/>
    </source>
</evidence>
<evidence type="ECO:0000256" key="9">
    <source>
        <dbReference type="ARBA" id="ARBA00023170"/>
    </source>
</evidence>
<evidence type="ECO:0000256" key="8">
    <source>
        <dbReference type="ARBA" id="ARBA00023136"/>
    </source>
</evidence>
<feature type="transmembrane region" description="Helical" evidence="13">
    <location>
        <begin position="547"/>
        <end position="564"/>
    </location>
</feature>
<keyword evidence="12" id="KW-0407">Ion channel</keyword>
<evidence type="ECO:0000259" key="14">
    <source>
        <dbReference type="SMART" id="SM00079"/>
    </source>
</evidence>
<evidence type="ECO:0000256" key="6">
    <source>
        <dbReference type="ARBA" id="ARBA00022989"/>
    </source>
</evidence>
<evidence type="ECO:0000256" key="5">
    <source>
        <dbReference type="ARBA" id="ARBA00022692"/>
    </source>
</evidence>
<keyword evidence="6 13" id="KW-1133">Transmembrane helix</keyword>
<protein>
    <submittedName>
        <fullName evidence="17">Glutamate receptor-like isoform X1</fullName>
    </submittedName>
</protein>
<evidence type="ECO:0000256" key="4">
    <source>
        <dbReference type="ARBA" id="ARBA00022475"/>
    </source>
</evidence>
<evidence type="ECO:0000256" key="11">
    <source>
        <dbReference type="ARBA" id="ARBA00023286"/>
    </source>
</evidence>
<keyword evidence="9" id="KW-0675">Receptor</keyword>
<dbReference type="InterPro" id="IPR001320">
    <property type="entry name" value="Iontro_rcpt_C"/>
</dbReference>
<gene>
    <name evidence="17" type="primary">LOC106821621</name>
</gene>
<accession>A0ABM1FC27</accession>
<dbReference type="Gene3D" id="3.40.190.10">
    <property type="entry name" value="Periplasmic binding protein-like II"/>
    <property type="match status" value="1"/>
</dbReference>
<dbReference type="PANTHER" id="PTHR42643:SF24">
    <property type="entry name" value="IONOTROPIC RECEPTOR 60A"/>
    <property type="match status" value="1"/>
</dbReference>
<organism evidence="16 17">
    <name type="scientific">Priapulus caudatus</name>
    <name type="common">Priapulid worm</name>
    <dbReference type="NCBI Taxonomy" id="37621"/>
    <lineage>
        <taxon>Eukaryota</taxon>
        <taxon>Metazoa</taxon>
        <taxon>Ecdysozoa</taxon>
        <taxon>Scalidophora</taxon>
        <taxon>Priapulida</taxon>
        <taxon>Priapulimorpha</taxon>
        <taxon>Priapulimorphida</taxon>
        <taxon>Priapulidae</taxon>
        <taxon>Priapulus</taxon>
    </lineage>
</organism>
<dbReference type="PANTHER" id="PTHR42643">
    <property type="entry name" value="IONOTROPIC RECEPTOR 20A-RELATED"/>
    <property type="match status" value="1"/>
</dbReference>
<dbReference type="GeneID" id="106821621"/>
<dbReference type="InterPro" id="IPR052192">
    <property type="entry name" value="Insect_Ionotropic_Sensory_Rcpt"/>
</dbReference>
<evidence type="ECO:0000256" key="12">
    <source>
        <dbReference type="ARBA" id="ARBA00023303"/>
    </source>
</evidence>
<dbReference type="SMART" id="SM00918">
    <property type="entry name" value="Lig_chan-Glu_bd"/>
    <property type="match status" value="1"/>
</dbReference>
<dbReference type="Pfam" id="PF00060">
    <property type="entry name" value="Lig_chan"/>
    <property type="match status" value="1"/>
</dbReference>
<dbReference type="Pfam" id="PF10613">
    <property type="entry name" value="Lig_chan-Glu_bd"/>
    <property type="match status" value="1"/>
</dbReference>
<evidence type="ECO:0000313" key="16">
    <source>
        <dbReference type="Proteomes" id="UP000695022"/>
    </source>
</evidence>
<dbReference type="Proteomes" id="UP000695022">
    <property type="component" value="Unplaced"/>
</dbReference>
<dbReference type="Gene3D" id="1.10.287.70">
    <property type="match status" value="1"/>
</dbReference>
<dbReference type="SUPFAM" id="SSF53850">
    <property type="entry name" value="Periplasmic binding protein-like II"/>
    <property type="match status" value="1"/>
</dbReference>
<comment type="similarity">
    <text evidence="2">Belongs to the glutamate-gated ion channel (TC 1.A.10.1) family.</text>
</comment>
<feature type="transmembrane region" description="Helical" evidence="13">
    <location>
        <begin position="342"/>
        <end position="365"/>
    </location>
</feature>
<feature type="transmembrane region" description="Helical" evidence="13">
    <location>
        <begin position="274"/>
        <end position="293"/>
    </location>
</feature>
<proteinExistence type="inferred from homology"/>
<feature type="domain" description="Ionotropic glutamate receptor C-terminal" evidence="14">
    <location>
        <begin position="154"/>
        <end position="517"/>
    </location>
</feature>
<comment type="subcellular location">
    <subcellularLocation>
        <location evidence="1">Cell membrane</location>
        <topology evidence="1">Multi-pass membrane protein</topology>
    </subcellularLocation>
</comment>
<evidence type="ECO:0000256" key="13">
    <source>
        <dbReference type="SAM" id="Phobius"/>
    </source>
</evidence>
<keyword evidence="7" id="KW-0406">Ion transport</keyword>
<keyword evidence="10" id="KW-0325">Glycoprotein</keyword>
<dbReference type="SMART" id="SM00079">
    <property type="entry name" value="PBPe"/>
    <property type="match status" value="1"/>
</dbReference>